<reference evidence="1 2" key="1">
    <citation type="submission" date="2018-01" db="EMBL/GenBank/DDBJ databases">
        <title>Whole genome analyses suggest that Burkholderia sensu lato contains two further novel genera in the rhizoxinica-symbiotica group Mycetohabitans gen. nov., and Trinickia gen. nov.: implications for the evolution of diazotrophy and nodulation in the Burkholderiaceae.</title>
        <authorList>
            <person name="Estrada-de los Santos P."/>
            <person name="Palmer M."/>
            <person name="Chavez-Ramirez B."/>
            <person name="Beukes C."/>
            <person name="Steenkamp E.T."/>
            <person name="Hirsch A.M."/>
            <person name="Manyaka P."/>
            <person name="Maluk M."/>
            <person name="Lafos M."/>
            <person name="Crook M."/>
            <person name="Gross E."/>
            <person name="Simon M.F."/>
            <person name="Bueno dos Reis Junior F."/>
            <person name="Poole P.S."/>
            <person name="Venter S.N."/>
            <person name="James E.K."/>
        </authorList>
    </citation>
    <scope>NUCLEOTIDE SEQUENCE [LARGE SCALE GENOMIC DNA]</scope>
    <source>
        <strain evidence="1 2">GIMN1.004</strain>
    </source>
</reference>
<accession>A0A2N7VUI1</accession>
<organism evidence="1 2">
    <name type="scientific">Trinickia dabaoshanensis</name>
    <dbReference type="NCBI Taxonomy" id="564714"/>
    <lineage>
        <taxon>Bacteria</taxon>
        <taxon>Pseudomonadati</taxon>
        <taxon>Pseudomonadota</taxon>
        <taxon>Betaproteobacteria</taxon>
        <taxon>Burkholderiales</taxon>
        <taxon>Burkholderiaceae</taxon>
        <taxon>Trinickia</taxon>
    </lineage>
</organism>
<comment type="caution">
    <text evidence="1">The sequence shown here is derived from an EMBL/GenBank/DDBJ whole genome shotgun (WGS) entry which is preliminary data.</text>
</comment>
<keyword evidence="2" id="KW-1185">Reference proteome</keyword>
<gene>
    <name evidence="1" type="ORF">C0Z18_09715</name>
</gene>
<sequence length="293" mass="33317">MSATIQLTLDGSLVRERHQVSLRVLGRSMVSIQAAVDRAYLDVRYGNVWKHARLPIAFYDAADFLVGDPEEGSYVIEFLSAQGAAIVKRLREAISDPYRQAVEGGEQEIFAINRQIEARKNQIENEILIPQPFQEFLETPDQLATRAYGDKSINKNIDQMLSPVRKDGEAILKLALKPSYHERTETFVFTKREAVAFKKVIGQRQLGNPVIYRGKLRALDRGHNQRANFRGKFINAENDRDLNIFIQSEDDYSDLVPYMDRDEMTIVACPIIEYDSFDPMAGDIQFVKIVGDG</sequence>
<dbReference type="AlphaFoldDB" id="A0A2N7VUI1"/>
<proteinExistence type="predicted"/>
<dbReference type="RefSeq" id="WP_102645188.1">
    <property type="nucleotide sequence ID" value="NZ_PNYA01000007.1"/>
</dbReference>
<evidence type="ECO:0000313" key="2">
    <source>
        <dbReference type="Proteomes" id="UP000235616"/>
    </source>
</evidence>
<dbReference type="Proteomes" id="UP000235616">
    <property type="component" value="Unassembled WGS sequence"/>
</dbReference>
<evidence type="ECO:0000313" key="1">
    <source>
        <dbReference type="EMBL" id="PMS20807.1"/>
    </source>
</evidence>
<protein>
    <submittedName>
        <fullName evidence="1">Uncharacterized protein</fullName>
    </submittedName>
</protein>
<dbReference type="OrthoDB" id="9126164at2"/>
<dbReference type="EMBL" id="PNYA01000007">
    <property type="protein sequence ID" value="PMS20807.1"/>
    <property type="molecule type" value="Genomic_DNA"/>
</dbReference>
<name>A0A2N7VUI1_9BURK</name>